<dbReference type="Proteomes" id="UP000074561">
    <property type="component" value="Chromosome"/>
</dbReference>
<evidence type="ECO:0000256" key="1">
    <source>
        <dbReference type="SAM" id="Coils"/>
    </source>
</evidence>
<dbReference type="PATRIC" id="fig|279113.10.peg.649"/>
<organism evidence="3 5">
    <name type="scientific">Collimonas pratensis</name>
    <dbReference type="NCBI Taxonomy" id="279113"/>
    <lineage>
        <taxon>Bacteria</taxon>
        <taxon>Pseudomonadati</taxon>
        <taxon>Pseudomonadota</taxon>
        <taxon>Betaproteobacteria</taxon>
        <taxon>Burkholderiales</taxon>
        <taxon>Oxalobacteraceae</taxon>
        <taxon>Collimonas</taxon>
    </lineage>
</organism>
<evidence type="ECO:0000313" key="4">
    <source>
        <dbReference type="EMBL" id="AMP12933.1"/>
    </source>
</evidence>
<dbReference type="EMBL" id="CP013236">
    <property type="protein sequence ID" value="AMP12933.1"/>
    <property type="molecule type" value="Genomic_DNA"/>
</dbReference>
<evidence type="ECO:0000313" key="3">
    <source>
        <dbReference type="EMBL" id="AMP03121.1"/>
    </source>
</evidence>
<dbReference type="EMBL" id="CP013234">
    <property type="protein sequence ID" value="AMP03121.1"/>
    <property type="molecule type" value="Genomic_DNA"/>
</dbReference>
<dbReference type="PANTHER" id="PTHR43681:SF1">
    <property type="entry name" value="SARCALUMENIN"/>
    <property type="match status" value="1"/>
</dbReference>
<dbReference type="SUPFAM" id="SSF52540">
    <property type="entry name" value="P-loop containing nucleoside triphosphate hydrolases"/>
    <property type="match status" value="1"/>
</dbReference>
<keyword evidence="6" id="KW-1185">Reference proteome</keyword>
<dbReference type="AlphaFoldDB" id="A0A127QSC4"/>
<feature type="domain" description="Dynamin N-terminal" evidence="2">
    <location>
        <begin position="57"/>
        <end position="268"/>
    </location>
</feature>
<dbReference type="Gene3D" id="3.40.50.300">
    <property type="entry name" value="P-loop containing nucleotide triphosphate hydrolases"/>
    <property type="match status" value="1"/>
</dbReference>
<dbReference type="STRING" id="279113.CPter91_0727"/>
<accession>A0A127QSC4</accession>
<name>A0A127QSC4_9BURK</name>
<proteinExistence type="predicted"/>
<sequence>MSNLVQKFQEYSEWRTGVAGALRRYQTWASASKLSDIASEQRIERALARLTDDKLSIAFVAEFSRGKSELINAIFFADYGQRILPSAAGRTTMCPTELLYDPSFPSCIRLLPIETRAESQSTSDYKGAHHVWTVLPLDISSTDGMLEAFKQVSLTKWVPVEEAKLYGLYDEDDPDAAVAVDVLGRVEISQWRHAIVNFPHPLLKEGLVIIDTPGLNAIGTEPELTLNLIPNAHAVLFILAADTGVTKSDIDVWRHHIGSGAGRMVVLNKIDSMWDELRSPFEVEQQISKQVSSVAHTLGLSEAQVYPVSAQKGLVGKINGEPDLLRRSRLPALENALSRELIPAKRDIIRSQLIADIHDLTVTKQALMSAHIRSVVEQLLELKSLRGKNTSIISHMMKRIDIEKKEFDESLLKLQGTRTVFARLSAGVFTTLGMGLLKEEIRKTRETMEGSMFTAGFRHAVKDFFDNAQENLMLSGQKTDEISEMMTIMYRKFSTEHGLALSTPMPFSLDKYRKEIGVIETAYHRQFGTVTLVKTSQVVLMQKFFDSIASRVKQSFLQANRDVDAWLKVVMAPLEEQIRAHKSQLKQRTDSIERVHVAIDSLEEKIQSVEMLQNELTAQRNTLMALENDLRNALGSDTYVGTEFNSHRSVANYTTRAALSPSD</sequence>
<dbReference type="Proteomes" id="UP000074914">
    <property type="component" value="Chromosome"/>
</dbReference>
<dbReference type="KEGG" id="cpra:CPter91_0727"/>
<dbReference type="RefSeq" id="WP_061936936.1">
    <property type="nucleotide sequence ID" value="NZ_CP013234.1"/>
</dbReference>
<dbReference type="InterPro" id="IPR051943">
    <property type="entry name" value="TRAFAC_Dynamin-like_GTPase"/>
</dbReference>
<keyword evidence="1" id="KW-0175">Coiled coil</keyword>
<protein>
    <submittedName>
        <fullName evidence="3">Dynamin family protein</fullName>
    </submittedName>
</protein>
<dbReference type="InterPro" id="IPR027417">
    <property type="entry name" value="P-loop_NTPase"/>
</dbReference>
<dbReference type="PANTHER" id="PTHR43681">
    <property type="entry name" value="TRANSMEMBRANE GTPASE FZO"/>
    <property type="match status" value="1"/>
</dbReference>
<dbReference type="Pfam" id="PF00350">
    <property type="entry name" value="Dynamin_N"/>
    <property type="match status" value="1"/>
</dbReference>
<evidence type="ECO:0000313" key="5">
    <source>
        <dbReference type="Proteomes" id="UP000074561"/>
    </source>
</evidence>
<evidence type="ECO:0000259" key="2">
    <source>
        <dbReference type="Pfam" id="PF00350"/>
    </source>
</evidence>
<evidence type="ECO:0000313" key="6">
    <source>
        <dbReference type="Proteomes" id="UP000074914"/>
    </source>
</evidence>
<reference evidence="5 6" key="1">
    <citation type="submission" date="2015-11" db="EMBL/GenBank/DDBJ databases">
        <title>Exploring the genomic traits of fungus-feeding bacterial genus Collimonas.</title>
        <authorList>
            <person name="Song C."/>
            <person name="Schmidt R."/>
            <person name="de Jager V."/>
            <person name="Krzyzanowska D."/>
            <person name="Jongedijk E."/>
            <person name="Cankar K."/>
            <person name="Beekwilder J."/>
            <person name="van Veen A."/>
            <person name="de Boer W."/>
            <person name="van Veen J.A."/>
            <person name="Garbeva P."/>
        </authorList>
    </citation>
    <scope>NUCLEOTIDE SEQUENCE [LARGE SCALE GENOMIC DNA]</scope>
    <source>
        <strain evidence="4 6">Ter291</strain>
        <strain evidence="3 5">Ter91</strain>
    </source>
</reference>
<feature type="coiled-coil region" evidence="1">
    <location>
        <begin position="592"/>
        <end position="629"/>
    </location>
</feature>
<dbReference type="InterPro" id="IPR045063">
    <property type="entry name" value="Dynamin_N"/>
</dbReference>
<gene>
    <name evidence="4" type="ORF">CPter291_0648</name>
    <name evidence="3" type="ORF">CPter91_0727</name>
</gene>